<dbReference type="PANTHER" id="PTHR24148:SF73">
    <property type="entry name" value="HET DOMAIN PROTEIN (AFU_ORTHOLOGUE AFUA_8G01020)"/>
    <property type="match status" value="1"/>
</dbReference>
<evidence type="ECO:0000259" key="1">
    <source>
        <dbReference type="Pfam" id="PF06985"/>
    </source>
</evidence>
<dbReference type="InterPro" id="IPR010730">
    <property type="entry name" value="HET"/>
</dbReference>
<name>A0A8H7N697_BIOOC</name>
<evidence type="ECO:0000313" key="2">
    <source>
        <dbReference type="EMBL" id="KAF9749888.1"/>
    </source>
</evidence>
<reference evidence="2" key="1">
    <citation type="submission" date="2020-10" db="EMBL/GenBank/DDBJ databases">
        <title>High-Quality Genome Resource of Clonostachys rosea strain S41 by Oxford Nanopore Long-Read Sequencing.</title>
        <authorList>
            <person name="Wang H."/>
        </authorList>
    </citation>
    <scope>NUCLEOTIDE SEQUENCE</scope>
    <source>
        <strain evidence="2">S41</strain>
    </source>
</reference>
<gene>
    <name evidence="2" type="ORF">IM811_015915</name>
</gene>
<dbReference type="InterPro" id="IPR052895">
    <property type="entry name" value="HetReg/Transcr_Mod"/>
</dbReference>
<dbReference type="EMBL" id="JADCTT010000007">
    <property type="protein sequence ID" value="KAF9749888.1"/>
    <property type="molecule type" value="Genomic_DNA"/>
</dbReference>
<sequence length="386" mass="43843">MADVKKHHVHRAHMTAVHDHCPDRAYIELEVPQDAAEVVSVTFTSVSRDQGWADSREASFTWFMASVRRPLGRSSLRTIGVMSNDPGVPEFREHTVRWSAESGARRWTWLQALRSGDVIQLIPKAKYLAWTNIIKECRIDIEYKPAVGVVRVPSLVTAQEYHYSKPLDPEVKEIRLLVVQPAEEVDDELELSWLSASLTEDLNFSALSYCWGDSTQTVDVNISVADEHGTHKRPFRAGRTVVAAIRRLRSKEESLMIWIDAICVNQADPIERSQQVALMREIYSFADKVHIWLGRTGALSTPRSASSATYPITTREPVPEEMHANAPVPVIRLSSNWWMTWWRESKRLESLYLGSAWMRYSTSSGTTFPLMRWTGPADNMGCTCKS</sequence>
<dbReference type="PANTHER" id="PTHR24148">
    <property type="entry name" value="ANKYRIN REPEAT DOMAIN-CONTAINING PROTEIN 39 HOMOLOG-RELATED"/>
    <property type="match status" value="1"/>
</dbReference>
<feature type="domain" description="Heterokaryon incompatibility" evidence="1">
    <location>
        <begin position="204"/>
        <end position="310"/>
    </location>
</feature>
<proteinExistence type="predicted"/>
<accession>A0A8H7N697</accession>
<comment type="caution">
    <text evidence="2">The sequence shown here is derived from an EMBL/GenBank/DDBJ whole genome shotgun (WGS) entry which is preliminary data.</text>
</comment>
<protein>
    <recommendedName>
        <fullName evidence="1">Heterokaryon incompatibility domain-containing protein</fullName>
    </recommendedName>
</protein>
<dbReference type="Proteomes" id="UP000616885">
    <property type="component" value="Unassembled WGS sequence"/>
</dbReference>
<evidence type="ECO:0000313" key="3">
    <source>
        <dbReference type="Proteomes" id="UP000616885"/>
    </source>
</evidence>
<dbReference type="AlphaFoldDB" id="A0A8H7N697"/>
<organism evidence="2 3">
    <name type="scientific">Bionectria ochroleuca</name>
    <name type="common">Gliocladium roseum</name>
    <dbReference type="NCBI Taxonomy" id="29856"/>
    <lineage>
        <taxon>Eukaryota</taxon>
        <taxon>Fungi</taxon>
        <taxon>Dikarya</taxon>
        <taxon>Ascomycota</taxon>
        <taxon>Pezizomycotina</taxon>
        <taxon>Sordariomycetes</taxon>
        <taxon>Hypocreomycetidae</taxon>
        <taxon>Hypocreales</taxon>
        <taxon>Bionectriaceae</taxon>
        <taxon>Clonostachys</taxon>
    </lineage>
</organism>
<dbReference type="Pfam" id="PF06985">
    <property type="entry name" value="HET"/>
    <property type="match status" value="1"/>
</dbReference>